<proteinExistence type="predicted"/>
<evidence type="ECO:0008006" key="5">
    <source>
        <dbReference type="Google" id="ProtNLM"/>
    </source>
</evidence>
<dbReference type="EMBL" id="ABEU02000009">
    <property type="protein sequence ID" value="PNR48218.1"/>
    <property type="molecule type" value="Genomic_DNA"/>
</dbReference>
<dbReference type="InParanoid" id="A0A2K1K364"/>
<feature type="chain" id="PRO_5036042963" description="Secreted protein" evidence="1">
    <location>
        <begin position="21"/>
        <end position="59"/>
    </location>
</feature>
<dbReference type="EnsemblPlants" id="Pp3c9_14380V3.1">
    <property type="protein sequence ID" value="PAC:32912580.CDS.1"/>
    <property type="gene ID" value="Pp3c9_14380"/>
</dbReference>
<reference evidence="2 4" key="1">
    <citation type="journal article" date="2008" name="Science">
        <title>The Physcomitrella genome reveals evolutionary insights into the conquest of land by plants.</title>
        <authorList>
            <person name="Rensing S."/>
            <person name="Lang D."/>
            <person name="Zimmer A."/>
            <person name="Terry A."/>
            <person name="Salamov A."/>
            <person name="Shapiro H."/>
            <person name="Nishiyama T."/>
            <person name="Perroud P.-F."/>
            <person name="Lindquist E."/>
            <person name="Kamisugi Y."/>
            <person name="Tanahashi T."/>
            <person name="Sakakibara K."/>
            <person name="Fujita T."/>
            <person name="Oishi K."/>
            <person name="Shin-I T."/>
            <person name="Kuroki Y."/>
            <person name="Toyoda A."/>
            <person name="Suzuki Y."/>
            <person name="Hashimoto A."/>
            <person name="Yamaguchi K."/>
            <person name="Sugano A."/>
            <person name="Kohara Y."/>
            <person name="Fujiyama A."/>
            <person name="Anterola A."/>
            <person name="Aoki S."/>
            <person name="Ashton N."/>
            <person name="Barbazuk W.B."/>
            <person name="Barker E."/>
            <person name="Bennetzen J."/>
            <person name="Bezanilla M."/>
            <person name="Blankenship R."/>
            <person name="Cho S.H."/>
            <person name="Dutcher S."/>
            <person name="Estelle M."/>
            <person name="Fawcett J.A."/>
            <person name="Gundlach H."/>
            <person name="Hanada K."/>
            <person name="Heyl A."/>
            <person name="Hicks K.A."/>
            <person name="Hugh J."/>
            <person name="Lohr M."/>
            <person name="Mayer K."/>
            <person name="Melkozernov A."/>
            <person name="Murata T."/>
            <person name="Nelson D."/>
            <person name="Pils B."/>
            <person name="Prigge M."/>
            <person name="Reiss B."/>
            <person name="Renner T."/>
            <person name="Rombauts S."/>
            <person name="Rushton P."/>
            <person name="Sanderfoot A."/>
            <person name="Schween G."/>
            <person name="Shiu S.-H."/>
            <person name="Stueber K."/>
            <person name="Theodoulou F.L."/>
            <person name="Tu H."/>
            <person name="Van de Peer Y."/>
            <person name="Verrier P.J."/>
            <person name="Waters E."/>
            <person name="Wood A."/>
            <person name="Yang L."/>
            <person name="Cove D."/>
            <person name="Cuming A."/>
            <person name="Hasebe M."/>
            <person name="Lucas S."/>
            <person name="Mishler D.B."/>
            <person name="Reski R."/>
            <person name="Grigoriev I."/>
            <person name="Quatrano R.S."/>
            <person name="Boore J.L."/>
        </authorList>
    </citation>
    <scope>NUCLEOTIDE SEQUENCE [LARGE SCALE GENOMIC DNA]</scope>
    <source>
        <strain evidence="3 4">cv. Gransden 2004</strain>
    </source>
</reference>
<evidence type="ECO:0000313" key="3">
    <source>
        <dbReference type="EnsemblPlants" id="PAC:32912580.CDS.1"/>
    </source>
</evidence>
<protein>
    <recommendedName>
        <fullName evidence="5">Secreted protein</fullName>
    </recommendedName>
</protein>
<keyword evidence="4" id="KW-1185">Reference proteome</keyword>
<reference evidence="3" key="3">
    <citation type="submission" date="2020-12" db="UniProtKB">
        <authorList>
            <consortium name="EnsemblPlants"/>
        </authorList>
    </citation>
    <scope>IDENTIFICATION</scope>
</reference>
<reference evidence="2 4" key="2">
    <citation type="journal article" date="2018" name="Plant J.">
        <title>The Physcomitrella patens chromosome-scale assembly reveals moss genome structure and evolution.</title>
        <authorList>
            <person name="Lang D."/>
            <person name="Ullrich K.K."/>
            <person name="Murat F."/>
            <person name="Fuchs J."/>
            <person name="Jenkins J."/>
            <person name="Haas F.B."/>
            <person name="Piednoel M."/>
            <person name="Gundlach H."/>
            <person name="Van Bel M."/>
            <person name="Meyberg R."/>
            <person name="Vives C."/>
            <person name="Morata J."/>
            <person name="Symeonidi A."/>
            <person name="Hiss M."/>
            <person name="Muchero W."/>
            <person name="Kamisugi Y."/>
            <person name="Saleh O."/>
            <person name="Blanc G."/>
            <person name="Decker E.L."/>
            <person name="van Gessel N."/>
            <person name="Grimwood J."/>
            <person name="Hayes R.D."/>
            <person name="Graham S.W."/>
            <person name="Gunter L.E."/>
            <person name="McDaniel S.F."/>
            <person name="Hoernstein S.N.W."/>
            <person name="Larsson A."/>
            <person name="Li F.W."/>
            <person name="Perroud P.F."/>
            <person name="Phillips J."/>
            <person name="Ranjan P."/>
            <person name="Rokshar D.S."/>
            <person name="Rothfels C.J."/>
            <person name="Schneider L."/>
            <person name="Shu S."/>
            <person name="Stevenson D.W."/>
            <person name="Thummler F."/>
            <person name="Tillich M."/>
            <person name="Villarreal Aguilar J.C."/>
            <person name="Widiez T."/>
            <person name="Wong G.K."/>
            <person name="Wymore A."/>
            <person name="Zhang Y."/>
            <person name="Zimmer A.D."/>
            <person name="Quatrano R.S."/>
            <person name="Mayer K.F.X."/>
            <person name="Goodstein D."/>
            <person name="Casacuberta J.M."/>
            <person name="Vandepoele K."/>
            <person name="Reski R."/>
            <person name="Cuming A.C."/>
            <person name="Tuskan G.A."/>
            <person name="Maumus F."/>
            <person name="Salse J."/>
            <person name="Schmutz J."/>
            <person name="Rensing S.A."/>
        </authorList>
    </citation>
    <scope>NUCLEOTIDE SEQUENCE [LARGE SCALE GENOMIC DNA]</scope>
    <source>
        <strain evidence="3 4">cv. Gransden 2004</strain>
    </source>
</reference>
<sequence>MDQWMNMCILWMCLRMNVACMDEFFFICASPVEVRFGDGCAEAPIKASRCRPSFYCVSI</sequence>
<dbReference type="EnsemblPlants" id="Pp3c9_14380V3.2">
    <property type="protein sequence ID" value="PAC:32912581.CDS.1"/>
    <property type="gene ID" value="Pp3c9_14380"/>
</dbReference>
<evidence type="ECO:0000313" key="2">
    <source>
        <dbReference type="EMBL" id="PNR48218.1"/>
    </source>
</evidence>
<gene>
    <name evidence="2" type="ORF">PHYPA_012693</name>
</gene>
<keyword evidence="1" id="KW-0732">Signal</keyword>
<evidence type="ECO:0000256" key="1">
    <source>
        <dbReference type="SAM" id="SignalP"/>
    </source>
</evidence>
<dbReference type="Gramene" id="Pp3c9_14380V3.2">
    <property type="protein sequence ID" value="PAC:32912581.CDS.1"/>
    <property type="gene ID" value="Pp3c9_14380"/>
</dbReference>
<dbReference type="Gramene" id="Pp3c9_14380V3.1">
    <property type="protein sequence ID" value="PAC:32912580.CDS.1"/>
    <property type="gene ID" value="Pp3c9_14380"/>
</dbReference>
<dbReference type="Proteomes" id="UP000006727">
    <property type="component" value="Chromosome 9"/>
</dbReference>
<accession>A0A2K1K364</accession>
<feature type="signal peptide" evidence="1">
    <location>
        <begin position="1"/>
        <end position="20"/>
    </location>
</feature>
<organism evidence="2">
    <name type="scientific">Physcomitrium patens</name>
    <name type="common">Spreading-leaved earth moss</name>
    <name type="synonym">Physcomitrella patens</name>
    <dbReference type="NCBI Taxonomy" id="3218"/>
    <lineage>
        <taxon>Eukaryota</taxon>
        <taxon>Viridiplantae</taxon>
        <taxon>Streptophyta</taxon>
        <taxon>Embryophyta</taxon>
        <taxon>Bryophyta</taxon>
        <taxon>Bryophytina</taxon>
        <taxon>Bryopsida</taxon>
        <taxon>Funariidae</taxon>
        <taxon>Funariales</taxon>
        <taxon>Funariaceae</taxon>
        <taxon>Physcomitrium</taxon>
    </lineage>
</organism>
<dbReference type="AlphaFoldDB" id="A0A2K1K364"/>
<evidence type="ECO:0000313" key="4">
    <source>
        <dbReference type="Proteomes" id="UP000006727"/>
    </source>
</evidence>
<name>A0A2K1K364_PHYPA</name>